<keyword evidence="8 13" id="KW-1133">Transmembrane helix</keyword>
<sequence>MRIGRDPSAAKKKYAKTSVRHLLMPTEHLQALGATIARGAVAKVESGDRRRPKRKPPWPIRARKFYKRCKALYHVSGVKHLCLIGLLIIYQFIGAAIFLFLEESAEETKEMEWEQAVARNRSKIVHLIVPHLFNSSPLLKYLTDDETIDVYQFLGETLKGYEKILGVKYTDQKIKWDFWNAMLYAGTICTTIVLSILENTGKLLTVILKYPWLVVKMICRRLSSHCSGLTKEQIKELDEEDKRNLSIFDLPIPVAIFVVISWILISSATFCFFEKWDYFTAFYFFFISLTTIGLGDIIPQEPKILLMMFMLIIIGLSLVSMCINLIQSHLEQSYADPDHEKITYDKYGHQHHLPPERTYTTRLGLLRRISGSQSSSIRTSPTHLRPMKSIFYEARLANKISQTLITIPPSTSASNFQSNYPSIKTEISVDDVAKLVDNEEGDILVLSELNKNTNGQEFSTKKGDEKMNLEEYDDEELICCRNDQMPSTSRCTTKMIPDSIHQASDDYSANNYRQNTWKRPEKRESFFDKLKQKWNQWSAVSPMPSSGLLLPNKDINCSQSSTSDVLTKVVEEPSSTAYDIVKNADAEGIAVAKKLFKKNLMRATSSMRKKNLQKKSTKNDQELSALPQTADKAVDPMSIIEKDSDEDDDDQQPESLLIDEGDQTPLDPDGCKKNRKQVSRV</sequence>
<evidence type="ECO:0000256" key="12">
    <source>
        <dbReference type="SAM" id="MobiDB-lite"/>
    </source>
</evidence>
<evidence type="ECO:0000313" key="16">
    <source>
        <dbReference type="WBParaSite" id="nRc.2.0.1.t45699-RA"/>
    </source>
</evidence>
<dbReference type="GO" id="GO:0005886">
    <property type="term" value="C:plasma membrane"/>
    <property type="evidence" value="ECO:0007669"/>
    <property type="project" value="TreeGrafter"/>
</dbReference>
<evidence type="ECO:0000256" key="1">
    <source>
        <dbReference type="ARBA" id="ARBA00004141"/>
    </source>
</evidence>
<feature type="compositionally biased region" description="Acidic residues" evidence="12">
    <location>
        <begin position="643"/>
        <end position="662"/>
    </location>
</feature>
<evidence type="ECO:0000313" key="15">
    <source>
        <dbReference type="Proteomes" id="UP000887565"/>
    </source>
</evidence>
<dbReference type="InterPro" id="IPR013099">
    <property type="entry name" value="K_chnl_dom"/>
</dbReference>
<dbReference type="Gene3D" id="1.10.287.70">
    <property type="match status" value="1"/>
</dbReference>
<keyword evidence="10 13" id="KW-0472">Membrane</keyword>
<evidence type="ECO:0000256" key="13">
    <source>
        <dbReference type="SAM" id="Phobius"/>
    </source>
</evidence>
<feature type="transmembrane region" description="Helical" evidence="13">
    <location>
        <begin position="304"/>
        <end position="326"/>
    </location>
</feature>
<feature type="transmembrane region" description="Helical" evidence="13">
    <location>
        <begin position="252"/>
        <end position="273"/>
    </location>
</feature>
<dbReference type="Proteomes" id="UP000887565">
    <property type="component" value="Unplaced"/>
</dbReference>
<feature type="compositionally biased region" description="Basic residues" evidence="12">
    <location>
        <begin position="607"/>
        <end position="616"/>
    </location>
</feature>
<keyword evidence="7" id="KW-0630">Potassium</keyword>
<accession>A0A915L3P6</accession>
<dbReference type="PANTHER" id="PTHR11003">
    <property type="entry name" value="POTASSIUM CHANNEL, SUBFAMILY K"/>
    <property type="match status" value="1"/>
</dbReference>
<evidence type="ECO:0000256" key="8">
    <source>
        <dbReference type="ARBA" id="ARBA00022989"/>
    </source>
</evidence>
<dbReference type="InterPro" id="IPR003092">
    <property type="entry name" value="2pore_dom_K_chnl_TASK"/>
</dbReference>
<evidence type="ECO:0000256" key="4">
    <source>
        <dbReference type="ARBA" id="ARBA00022538"/>
    </source>
</evidence>
<name>A0A915L3P6_ROMCU</name>
<dbReference type="GO" id="GO:0022841">
    <property type="term" value="F:potassium ion leak channel activity"/>
    <property type="evidence" value="ECO:0007669"/>
    <property type="project" value="TreeGrafter"/>
</dbReference>
<dbReference type="GO" id="GO:0015271">
    <property type="term" value="F:outward rectifier potassium channel activity"/>
    <property type="evidence" value="ECO:0007669"/>
    <property type="project" value="TreeGrafter"/>
</dbReference>
<evidence type="ECO:0000256" key="10">
    <source>
        <dbReference type="ARBA" id="ARBA00023136"/>
    </source>
</evidence>
<organism evidence="15 16">
    <name type="scientific">Romanomermis culicivorax</name>
    <name type="common">Nematode worm</name>
    <dbReference type="NCBI Taxonomy" id="13658"/>
    <lineage>
        <taxon>Eukaryota</taxon>
        <taxon>Metazoa</taxon>
        <taxon>Ecdysozoa</taxon>
        <taxon>Nematoda</taxon>
        <taxon>Enoplea</taxon>
        <taxon>Dorylaimia</taxon>
        <taxon>Mermithida</taxon>
        <taxon>Mermithoidea</taxon>
        <taxon>Mermithidae</taxon>
        <taxon>Romanomermis</taxon>
    </lineage>
</organism>
<dbReference type="Pfam" id="PF07885">
    <property type="entry name" value="Ion_trans_2"/>
    <property type="match status" value="1"/>
</dbReference>
<keyword evidence="3" id="KW-0813">Transport</keyword>
<dbReference type="AlphaFoldDB" id="A0A915L3P6"/>
<evidence type="ECO:0000256" key="2">
    <source>
        <dbReference type="ARBA" id="ARBA00006666"/>
    </source>
</evidence>
<evidence type="ECO:0000256" key="11">
    <source>
        <dbReference type="ARBA" id="ARBA00023303"/>
    </source>
</evidence>
<evidence type="ECO:0000259" key="14">
    <source>
        <dbReference type="Pfam" id="PF07885"/>
    </source>
</evidence>
<evidence type="ECO:0000256" key="5">
    <source>
        <dbReference type="ARBA" id="ARBA00022692"/>
    </source>
</evidence>
<evidence type="ECO:0000256" key="3">
    <source>
        <dbReference type="ARBA" id="ARBA00022448"/>
    </source>
</evidence>
<dbReference type="PANTHER" id="PTHR11003:SF240">
    <property type="entry name" value="POTASSIUM CHANNEL DOMAIN-CONTAINING PROTEIN"/>
    <property type="match status" value="1"/>
</dbReference>
<evidence type="ECO:0000256" key="6">
    <source>
        <dbReference type="ARBA" id="ARBA00022826"/>
    </source>
</evidence>
<keyword evidence="9" id="KW-0406">Ion transport</keyword>
<dbReference type="PRINTS" id="PR01095">
    <property type="entry name" value="TASKCHANNEL"/>
</dbReference>
<protein>
    <submittedName>
        <fullName evidence="16">Potassium channel domain-containing protein</fullName>
    </submittedName>
</protein>
<feature type="transmembrane region" description="Helical" evidence="13">
    <location>
        <begin position="178"/>
        <end position="197"/>
    </location>
</feature>
<dbReference type="GO" id="GO:0030322">
    <property type="term" value="P:stabilization of membrane potential"/>
    <property type="evidence" value="ECO:0007669"/>
    <property type="project" value="TreeGrafter"/>
</dbReference>
<dbReference type="WBParaSite" id="nRc.2.0.1.t45699-RA">
    <property type="protein sequence ID" value="nRc.2.0.1.t45699-RA"/>
    <property type="gene ID" value="nRc.2.0.1.g45699"/>
</dbReference>
<feature type="transmembrane region" description="Helical" evidence="13">
    <location>
        <begin position="280"/>
        <end position="298"/>
    </location>
</feature>
<feature type="region of interest" description="Disordered" evidence="12">
    <location>
        <begin position="605"/>
        <end position="681"/>
    </location>
</feature>
<comment type="subcellular location">
    <subcellularLocation>
        <location evidence="1">Membrane</location>
        <topology evidence="1">Multi-pass membrane protein</topology>
    </subcellularLocation>
</comment>
<dbReference type="SUPFAM" id="SSF81324">
    <property type="entry name" value="Voltage-gated potassium channels"/>
    <property type="match status" value="2"/>
</dbReference>
<proteinExistence type="inferred from homology"/>
<keyword evidence="6" id="KW-0631">Potassium channel</keyword>
<keyword evidence="11" id="KW-0407">Ion channel</keyword>
<evidence type="ECO:0000256" key="7">
    <source>
        <dbReference type="ARBA" id="ARBA00022958"/>
    </source>
</evidence>
<keyword evidence="15" id="KW-1185">Reference proteome</keyword>
<comment type="similarity">
    <text evidence="2">Belongs to the two pore domain potassium channel (TC 1.A.1.8) family.</text>
</comment>
<evidence type="ECO:0000256" key="9">
    <source>
        <dbReference type="ARBA" id="ARBA00023065"/>
    </source>
</evidence>
<feature type="domain" description="Potassium channel" evidence="14">
    <location>
        <begin position="258"/>
        <end position="330"/>
    </location>
</feature>
<reference evidence="16" key="1">
    <citation type="submission" date="2022-11" db="UniProtKB">
        <authorList>
            <consortium name="WormBaseParasite"/>
        </authorList>
    </citation>
    <scope>IDENTIFICATION</scope>
</reference>
<keyword evidence="5 13" id="KW-0812">Transmembrane</keyword>
<keyword evidence="4" id="KW-0633">Potassium transport</keyword>
<dbReference type="InterPro" id="IPR003280">
    <property type="entry name" value="2pore_dom_K_chnl"/>
</dbReference>